<evidence type="ECO:0000256" key="10">
    <source>
        <dbReference type="SAM" id="MobiDB-lite"/>
    </source>
</evidence>
<dbReference type="PIRSF" id="PIRSF004862">
    <property type="entry name" value="FliF"/>
    <property type="match status" value="1"/>
</dbReference>
<dbReference type="GO" id="GO:0003774">
    <property type="term" value="F:cytoskeletal motor activity"/>
    <property type="evidence" value="ECO:0007669"/>
    <property type="project" value="InterPro"/>
</dbReference>
<sequence>MDFRALLQQISQIYQKLTLKQRIVAASSVVVVVGFLVFLSIYKDMRGDTYAGYSVLFENISPNDSALIVDQLNKDGVKYKLANEGTILVPTADVYRERIAVATLGIPKDSKIGFEIFDKQEFGSTDAEQRVKFQRALEGELARTIESLSTIQKATVRIAIPKETVFTERQAPPTASIVVELKQGISLNSKQIFGIKNLVAAAVTNLNIENVKIVNQDGIALGEEDGEFDSEMIAQQIRYKREFENNYEQKIMNVLSPIVGGSERVVAKVNIEFDFDKKDSLSEVYDPNNVVRSESNIEEKRQGTSPNEIQGVPGAVSNIGPVQGLEDGNIREQYNKSSQQTNYEVSKKVTNIKGQFASIVRVSAAVVVDGKYQGKKDENGKDTGEIEFIELTPAQKESITNLIKQAIGYNQQRGDEVTLDNFEFKFKDNLSTDQRVNGFMQNYIMPFMPIFKYLFVVLLLYVFYKKVIVVFMQKMLEETKEDDPQMLQDQLEEIETDAEDTLEKFKAARRKVEEQLGLSGDFNEDELRYDVLLEKIRNMVIDRNEEIASLLQELVRNDSDFNVRKEI</sequence>
<keyword evidence="15" id="KW-0282">Flagellum</keyword>
<comment type="function">
    <text evidence="9">The M ring may be actively involved in energy transduction.</text>
</comment>
<comment type="subcellular location">
    <subcellularLocation>
        <location evidence="1 9">Bacterial flagellum basal body</location>
    </subcellularLocation>
    <subcellularLocation>
        <location evidence="2">Cell membrane</location>
        <topology evidence="2">Multi-pass membrane protein</topology>
    </subcellularLocation>
</comment>
<evidence type="ECO:0000256" key="5">
    <source>
        <dbReference type="ARBA" id="ARBA00022692"/>
    </source>
</evidence>
<dbReference type="Pfam" id="PF08345">
    <property type="entry name" value="YscJ_FliF_C"/>
    <property type="match status" value="1"/>
</dbReference>
<evidence type="ECO:0000313" key="15">
    <source>
        <dbReference type="EMBL" id="MBE3607792.1"/>
    </source>
</evidence>
<keyword evidence="5 11" id="KW-0812">Transmembrane</keyword>
<keyword evidence="4" id="KW-1003">Cell membrane</keyword>
<comment type="similarity">
    <text evidence="3 9">Belongs to the FliF family.</text>
</comment>
<evidence type="ECO:0000313" key="14">
    <source>
        <dbReference type="EMBL" id="MBE2986221.1"/>
    </source>
</evidence>
<dbReference type="Proteomes" id="UP000650616">
    <property type="component" value="Unassembled WGS sequence"/>
</dbReference>
<evidence type="ECO:0000256" key="2">
    <source>
        <dbReference type="ARBA" id="ARBA00004651"/>
    </source>
</evidence>
<keyword evidence="15" id="KW-0966">Cell projection</keyword>
<evidence type="ECO:0000313" key="16">
    <source>
        <dbReference type="Proteomes" id="UP000650616"/>
    </source>
</evidence>
<organism evidence="15 16">
    <name type="scientific">Campylobacter californiensis</name>
    <dbReference type="NCBI Taxonomy" id="1032243"/>
    <lineage>
        <taxon>Bacteria</taxon>
        <taxon>Pseudomonadati</taxon>
        <taxon>Campylobacterota</taxon>
        <taxon>Epsilonproteobacteria</taxon>
        <taxon>Campylobacterales</taxon>
        <taxon>Campylobacteraceae</taxon>
        <taxon>Campylobacter</taxon>
    </lineage>
</organism>
<dbReference type="Gene3D" id="3.30.300.30">
    <property type="match status" value="1"/>
</dbReference>
<evidence type="ECO:0000256" key="4">
    <source>
        <dbReference type="ARBA" id="ARBA00022475"/>
    </source>
</evidence>
<keyword evidence="6 11" id="KW-1133">Transmembrane helix</keyword>
<dbReference type="InterPro" id="IPR045851">
    <property type="entry name" value="AMP-bd_C_sf"/>
</dbReference>
<evidence type="ECO:0000256" key="6">
    <source>
        <dbReference type="ARBA" id="ARBA00022989"/>
    </source>
</evidence>
<keyword evidence="16" id="KW-1185">Reference proteome</keyword>
<keyword evidence="7 11" id="KW-0472">Membrane</keyword>
<evidence type="ECO:0000259" key="12">
    <source>
        <dbReference type="Pfam" id="PF01514"/>
    </source>
</evidence>
<protein>
    <recommendedName>
        <fullName evidence="9">Flagellar M-ring protein</fullName>
    </recommendedName>
</protein>
<accession>A0AAW3ZRN1</accession>
<dbReference type="InterPro" id="IPR013556">
    <property type="entry name" value="Flag_M-ring_C"/>
</dbReference>
<feature type="domain" description="Flagellar M-ring C-terminal" evidence="13">
    <location>
        <begin position="255"/>
        <end position="424"/>
    </location>
</feature>
<evidence type="ECO:0000256" key="11">
    <source>
        <dbReference type="SAM" id="Phobius"/>
    </source>
</evidence>
<evidence type="ECO:0000256" key="9">
    <source>
        <dbReference type="PIRNR" id="PIRNR004862"/>
    </source>
</evidence>
<dbReference type="NCBIfam" id="TIGR00206">
    <property type="entry name" value="fliF"/>
    <property type="match status" value="1"/>
</dbReference>
<gene>
    <name evidence="15" type="primary">fliF</name>
    <name evidence="14" type="ORF">CCAL12919_03615</name>
    <name evidence="15" type="ORF">CCAL9337_03490</name>
</gene>
<dbReference type="PRINTS" id="PR01009">
    <property type="entry name" value="FLGMRINGFLIF"/>
</dbReference>
<feature type="transmembrane region" description="Helical" evidence="11">
    <location>
        <begin position="23"/>
        <end position="42"/>
    </location>
</feature>
<dbReference type="InterPro" id="IPR000067">
    <property type="entry name" value="FlgMring_FliF"/>
</dbReference>
<evidence type="ECO:0000256" key="1">
    <source>
        <dbReference type="ARBA" id="ARBA00004117"/>
    </source>
</evidence>
<name>A0AAW3ZRN1_9BACT</name>
<feature type="region of interest" description="Disordered" evidence="10">
    <location>
        <begin position="294"/>
        <end position="322"/>
    </location>
</feature>
<evidence type="ECO:0000259" key="13">
    <source>
        <dbReference type="Pfam" id="PF08345"/>
    </source>
</evidence>
<feature type="transmembrane region" description="Helical" evidence="11">
    <location>
        <begin position="443"/>
        <end position="464"/>
    </location>
</feature>
<dbReference type="RefSeq" id="WP_170015809.1">
    <property type="nucleotide sequence ID" value="NZ_CP012545.1"/>
</dbReference>
<dbReference type="InterPro" id="IPR043427">
    <property type="entry name" value="YscJ/FliF"/>
</dbReference>
<feature type="domain" description="Flagellar M-ring N-terminal" evidence="12">
    <location>
        <begin position="52"/>
        <end position="221"/>
    </location>
</feature>
<dbReference type="EMBL" id="JADBHS010000005">
    <property type="protein sequence ID" value="MBE2986221.1"/>
    <property type="molecule type" value="Genomic_DNA"/>
</dbReference>
<dbReference type="PANTHER" id="PTHR30046:SF0">
    <property type="entry name" value="FLAGELLAR M-RING PROTEIN"/>
    <property type="match status" value="1"/>
</dbReference>
<comment type="caution">
    <text evidence="15">The sequence shown here is derived from an EMBL/GenBank/DDBJ whole genome shotgun (WGS) entry which is preliminary data.</text>
</comment>
<reference evidence="14 17" key="2">
    <citation type="submission" date="2020-10" db="EMBL/GenBank/DDBJ databases">
        <title>Campylobacter californiensis sp. nov. isolated from cattle and feral swine in California.</title>
        <authorList>
            <person name="Miller W.G."/>
        </authorList>
    </citation>
    <scope>NUCLEOTIDE SEQUENCE [LARGE SCALE GENOMIC DNA]</scope>
    <source>
        <strain evidence="14 17">RM12919</strain>
    </source>
</reference>
<evidence type="ECO:0000256" key="8">
    <source>
        <dbReference type="ARBA" id="ARBA00023143"/>
    </source>
</evidence>
<dbReference type="GO" id="GO:0009431">
    <property type="term" value="C:bacterial-type flagellum basal body, MS ring"/>
    <property type="evidence" value="ECO:0007669"/>
    <property type="project" value="InterPro"/>
</dbReference>
<dbReference type="EMBL" id="LIWG01000003">
    <property type="protein sequence ID" value="MBE3607792.1"/>
    <property type="molecule type" value="Genomic_DNA"/>
</dbReference>
<reference evidence="15 16" key="1">
    <citation type="submission" date="2015-08" db="EMBL/GenBank/DDBJ databases">
        <title>Comparative genomics of the Campylobacter concisus group.</title>
        <authorList>
            <person name="Yee E."/>
            <person name="Chapman M.H."/>
            <person name="Huynh S."/>
            <person name="Bono J.L."/>
            <person name="On S.L."/>
            <person name="St Leger J."/>
            <person name="Foster G."/>
            <person name="Parker C.T."/>
            <person name="Miller W.G."/>
        </authorList>
    </citation>
    <scope>NUCLEOTIDE SEQUENCE [LARGE SCALE GENOMIC DNA]</scope>
    <source>
        <strain evidence="15 16">RM9337</strain>
    </source>
</reference>
<evidence type="ECO:0000256" key="7">
    <source>
        <dbReference type="ARBA" id="ARBA00023136"/>
    </source>
</evidence>
<dbReference type="InterPro" id="IPR006182">
    <property type="entry name" value="FliF_N_dom"/>
</dbReference>
<evidence type="ECO:0000256" key="3">
    <source>
        <dbReference type="ARBA" id="ARBA00007971"/>
    </source>
</evidence>
<evidence type="ECO:0000313" key="17">
    <source>
        <dbReference type="Proteomes" id="UP001318760"/>
    </source>
</evidence>
<keyword evidence="15" id="KW-0969">Cilium</keyword>
<proteinExistence type="inferred from homology"/>
<dbReference type="PANTHER" id="PTHR30046">
    <property type="entry name" value="FLAGELLAR M-RING PROTEIN"/>
    <property type="match status" value="1"/>
</dbReference>
<dbReference type="GO" id="GO:0005886">
    <property type="term" value="C:plasma membrane"/>
    <property type="evidence" value="ECO:0007669"/>
    <property type="project" value="UniProtKB-SubCell"/>
</dbReference>
<dbReference type="Proteomes" id="UP001318760">
    <property type="component" value="Unassembled WGS sequence"/>
</dbReference>
<dbReference type="GO" id="GO:0071973">
    <property type="term" value="P:bacterial-type flagellum-dependent cell motility"/>
    <property type="evidence" value="ECO:0007669"/>
    <property type="project" value="InterPro"/>
</dbReference>
<dbReference type="Pfam" id="PF01514">
    <property type="entry name" value="YscJ_FliF"/>
    <property type="match status" value="1"/>
</dbReference>
<keyword evidence="8 9" id="KW-0975">Bacterial flagellum</keyword>
<dbReference type="AlphaFoldDB" id="A0AAW3ZRN1"/>